<feature type="compositionally biased region" description="Basic residues" evidence="1">
    <location>
        <begin position="166"/>
        <end position="175"/>
    </location>
</feature>
<evidence type="ECO:0000313" key="2">
    <source>
        <dbReference type="EMBL" id="KAK1790857.1"/>
    </source>
</evidence>
<dbReference type="InterPro" id="IPR026178">
    <property type="entry name" value="JSRP1"/>
</dbReference>
<keyword evidence="3" id="KW-1185">Reference proteome</keyword>
<feature type="compositionally biased region" description="Basic and acidic residues" evidence="1">
    <location>
        <begin position="191"/>
        <end position="237"/>
    </location>
</feature>
<dbReference type="PANTHER" id="PTHR22397">
    <property type="entry name" value="JUNCTIONAL SARCOPLASMIC RETICULUM PROTEIN 1"/>
    <property type="match status" value="1"/>
</dbReference>
<dbReference type="AlphaFoldDB" id="A0AAD8Z0S6"/>
<protein>
    <submittedName>
        <fullName evidence="2">Uncharacterized protein</fullName>
    </submittedName>
</protein>
<dbReference type="Proteomes" id="UP001239994">
    <property type="component" value="Unassembled WGS sequence"/>
</dbReference>
<gene>
    <name evidence="2" type="ORF">P4O66_014715</name>
</gene>
<comment type="caution">
    <text evidence="2">The sequence shown here is derived from an EMBL/GenBank/DDBJ whole genome shotgun (WGS) entry which is preliminary data.</text>
</comment>
<dbReference type="EMBL" id="JAROKS010000021">
    <property type="protein sequence ID" value="KAK1790857.1"/>
    <property type="molecule type" value="Genomic_DNA"/>
</dbReference>
<evidence type="ECO:0000256" key="1">
    <source>
        <dbReference type="SAM" id="MobiDB-lite"/>
    </source>
</evidence>
<name>A0AAD8Z0S6_9TELE</name>
<evidence type="ECO:0000313" key="3">
    <source>
        <dbReference type="Proteomes" id="UP001239994"/>
    </source>
</evidence>
<dbReference type="PANTHER" id="PTHR22397:SF2">
    <property type="entry name" value="JUNCTIONAL SARCOPLASMIC RETICULUM PROTEIN 1"/>
    <property type="match status" value="1"/>
</dbReference>
<reference evidence="2" key="1">
    <citation type="submission" date="2023-03" db="EMBL/GenBank/DDBJ databases">
        <title>Electrophorus voltai genome.</title>
        <authorList>
            <person name="Bian C."/>
        </authorList>
    </citation>
    <scope>NUCLEOTIDE SEQUENCE</scope>
    <source>
        <strain evidence="2">CB-2022</strain>
        <tissue evidence="2">Muscle</tissue>
    </source>
</reference>
<accession>A0AAD8Z0S6</accession>
<feature type="region of interest" description="Disordered" evidence="1">
    <location>
        <begin position="165"/>
        <end position="237"/>
    </location>
</feature>
<dbReference type="Pfam" id="PF15312">
    <property type="entry name" value="JSRP"/>
    <property type="match status" value="1"/>
</dbReference>
<sequence>MDESTFETFEKELGKPLRDVSAEKSLIQTHQLVFRTTFICHHPITVSLRKALSNQNLAQIETPWEGVTLNRCLLVAITILILTSGCQRLHDFVRGRRDGAGIEPTSTALCTRQAELRRGRLASTQPETSLWETFFWWVADDDHDDDKERRRGKLRKVIRERASGCLRHKPRTVMKQRKDSFKAHRGKMRMHKEESPERVKDRREKDKRPKQKHVEEEQDEIQKKTTKESKTDATKNH</sequence>
<proteinExistence type="predicted"/>
<organism evidence="2 3">
    <name type="scientific">Electrophorus voltai</name>
    <dbReference type="NCBI Taxonomy" id="2609070"/>
    <lineage>
        <taxon>Eukaryota</taxon>
        <taxon>Metazoa</taxon>
        <taxon>Chordata</taxon>
        <taxon>Craniata</taxon>
        <taxon>Vertebrata</taxon>
        <taxon>Euteleostomi</taxon>
        <taxon>Actinopterygii</taxon>
        <taxon>Neopterygii</taxon>
        <taxon>Teleostei</taxon>
        <taxon>Ostariophysi</taxon>
        <taxon>Gymnotiformes</taxon>
        <taxon>Gymnotoidei</taxon>
        <taxon>Gymnotidae</taxon>
        <taxon>Electrophorus</taxon>
    </lineage>
</organism>